<dbReference type="Proteomes" id="UP000244180">
    <property type="component" value="Unassembled WGS sequence"/>
</dbReference>
<dbReference type="NCBIfam" id="TIGR02277">
    <property type="entry name" value="PaaX_trns_reg"/>
    <property type="match status" value="1"/>
</dbReference>
<dbReference type="PANTHER" id="PTHR30319:SF1">
    <property type="entry name" value="TRANSCRIPTIONAL REPRESSOR PAAX"/>
    <property type="match status" value="1"/>
</dbReference>
<evidence type="ECO:0000313" key="5">
    <source>
        <dbReference type="Proteomes" id="UP000244180"/>
    </source>
</evidence>
<feature type="domain" description="Transcriptional repressor PaaX-like C-terminal" evidence="2">
    <location>
        <begin position="173"/>
        <end position="265"/>
    </location>
</feature>
<dbReference type="InterPro" id="IPR012906">
    <property type="entry name" value="PaaX-like_N"/>
</dbReference>
<dbReference type="Pfam" id="PF08223">
    <property type="entry name" value="PaaX_C"/>
    <property type="match status" value="1"/>
</dbReference>
<dbReference type="AlphaFoldDB" id="A0A2T5G805"/>
<organism evidence="4 5">
    <name type="scientific">Hydrogenibacillus schlegelii</name>
    <name type="common">Bacillus schlegelii</name>
    <dbReference type="NCBI Taxonomy" id="1484"/>
    <lineage>
        <taxon>Bacteria</taxon>
        <taxon>Bacillati</taxon>
        <taxon>Bacillota</taxon>
        <taxon>Bacilli</taxon>
        <taxon>Bacillales</taxon>
        <taxon>Bacillales Family X. Incertae Sedis</taxon>
        <taxon>Hydrogenibacillus</taxon>
    </lineage>
</organism>
<gene>
    <name evidence="4" type="ORF">HSCHL_0457</name>
</gene>
<dbReference type="SUPFAM" id="SSF46785">
    <property type="entry name" value="Winged helix' DNA-binding domain"/>
    <property type="match status" value="1"/>
</dbReference>
<sequence>MRPRSLLFTIFGEYVRHYGNDIWIGSLTQLLGAFGIREAAVRVAVSRMQRQGWIAGEKHGNRSFYALTPKGRKRLDEAAARIYKFGAHRWDGRWYMVQFSIPESERERRDELRKELQFLGFGMLTNGLWLSPNPILSLVHDYVEEHGLKPYVEFFVAEHRGYADDRELVRRCWNLEEIEAAYRRFIERFRPELDRLEGRDPKWVPNDEEAFVLKTILVHEYRKFLFIDPDLPAELLPDVWAGDEADALFERLYQALHPASLRHFERVYEGSAAQVKR</sequence>
<accession>A0A2T5G805</accession>
<evidence type="ECO:0000259" key="2">
    <source>
        <dbReference type="Pfam" id="PF08223"/>
    </source>
</evidence>
<dbReference type="RefSeq" id="WP_273000415.1">
    <property type="nucleotide sequence ID" value="NZ_PEBV01000026.1"/>
</dbReference>
<evidence type="ECO:0000313" key="4">
    <source>
        <dbReference type="EMBL" id="PTQ52331.1"/>
    </source>
</evidence>
<proteinExistence type="predicted"/>
<protein>
    <submittedName>
        <fullName evidence="4">Phenylacetic acid degradation operon negative regulatory protein PaaX</fullName>
    </submittedName>
</protein>
<dbReference type="Pfam" id="PF20803">
    <property type="entry name" value="PaaX_M"/>
    <property type="match status" value="1"/>
</dbReference>
<dbReference type="Gene3D" id="1.10.10.10">
    <property type="entry name" value="Winged helix-like DNA-binding domain superfamily/Winged helix DNA-binding domain"/>
    <property type="match status" value="1"/>
</dbReference>
<dbReference type="GO" id="GO:0006351">
    <property type="term" value="P:DNA-templated transcription"/>
    <property type="evidence" value="ECO:0007669"/>
    <property type="project" value="InterPro"/>
</dbReference>
<dbReference type="PANTHER" id="PTHR30319">
    <property type="entry name" value="PHENYLACETIC ACID REGULATOR-RELATED TRANSCRIPTIONAL REPRESSOR"/>
    <property type="match status" value="1"/>
</dbReference>
<comment type="caution">
    <text evidence="4">The sequence shown here is derived from an EMBL/GenBank/DDBJ whole genome shotgun (WGS) entry which is preliminary data.</text>
</comment>
<evidence type="ECO:0000259" key="1">
    <source>
        <dbReference type="Pfam" id="PF07848"/>
    </source>
</evidence>
<dbReference type="InterPro" id="IPR036390">
    <property type="entry name" value="WH_DNA-bd_sf"/>
</dbReference>
<evidence type="ECO:0000259" key="3">
    <source>
        <dbReference type="Pfam" id="PF20803"/>
    </source>
</evidence>
<feature type="domain" description="Transcriptional repressor PaaX-like N-terminal" evidence="1">
    <location>
        <begin position="2"/>
        <end position="71"/>
    </location>
</feature>
<dbReference type="EMBL" id="PEBV01000026">
    <property type="protein sequence ID" value="PTQ52331.1"/>
    <property type="molecule type" value="Genomic_DNA"/>
</dbReference>
<dbReference type="Gene3D" id="1.20.58.1460">
    <property type="match status" value="1"/>
</dbReference>
<dbReference type="InterPro" id="IPR013225">
    <property type="entry name" value="PaaX_C"/>
</dbReference>
<name>A0A2T5G805_HYDSH</name>
<feature type="domain" description="Transcriptional repressor PaaX-like central Cas2-like" evidence="3">
    <location>
        <begin position="88"/>
        <end position="169"/>
    </location>
</feature>
<reference evidence="4 5" key="1">
    <citation type="submission" date="2017-08" db="EMBL/GenBank/DDBJ databases">
        <title>Burning lignite coal seam in the remote Altai Mountains harbors a hydrogen-driven thermophilic microbial community.</title>
        <authorList>
            <person name="Kadnikov V.V."/>
            <person name="Mardanov A.V."/>
            <person name="Ivasenko D."/>
            <person name="Beletsky A.V."/>
            <person name="Karnachuk O.V."/>
            <person name="Ravin N.V."/>
        </authorList>
    </citation>
    <scope>NUCLEOTIDE SEQUENCE [LARGE SCALE GENOMIC DNA]</scope>
    <source>
        <strain evidence="4">AL33</strain>
    </source>
</reference>
<dbReference type="Pfam" id="PF07848">
    <property type="entry name" value="PaaX"/>
    <property type="match status" value="1"/>
</dbReference>
<dbReference type="PIRSF" id="PIRSF020623">
    <property type="entry name" value="PaaX"/>
    <property type="match status" value="1"/>
</dbReference>
<dbReference type="Gene3D" id="3.30.70.2650">
    <property type="match status" value="1"/>
</dbReference>
<dbReference type="InterPro" id="IPR011965">
    <property type="entry name" value="PaaX_trns_reg"/>
</dbReference>
<dbReference type="InterPro" id="IPR036388">
    <property type="entry name" value="WH-like_DNA-bd_sf"/>
</dbReference>
<dbReference type="InterPro" id="IPR048846">
    <property type="entry name" value="PaaX-like_central"/>
</dbReference>